<protein>
    <recommendedName>
        <fullName evidence="4">Coiled-coil domain-containing protein 12</fullName>
    </recommendedName>
</protein>
<dbReference type="STRING" id="1097556.R4XGH6"/>
<dbReference type="Pfam" id="PF08315">
    <property type="entry name" value="cwf18"/>
    <property type="match status" value="1"/>
</dbReference>
<dbReference type="VEuPathDB" id="FungiDB:TAPDE_005421"/>
<evidence type="ECO:0000313" key="3">
    <source>
        <dbReference type="Proteomes" id="UP000013776"/>
    </source>
</evidence>
<sequence length="179" mass="20804">MSLENQSQKRKERLALLSSNKRKRDDDLTEELAKEKEDVESKMKFRNYDPETNAPKLGFIDTPVPAEQETVETRAKELVEKTRTEDLTAREASDPLDLFTLQTRKPNWDLKRDLNRKLERLKSKQDTVVARLIRERIHASKHGDGHNIGGHHELDSGPNLALQVQQRERQMLQVTRSEV</sequence>
<proteinExistence type="predicted"/>
<accession>R4XGH6</accession>
<dbReference type="Proteomes" id="UP000013776">
    <property type="component" value="Unassembled WGS sequence"/>
</dbReference>
<gene>
    <name evidence="2" type="ORF">TAPDE_005421</name>
</gene>
<keyword evidence="3" id="KW-1185">Reference proteome</keyword>
<feature type="region of interest" description="Disordered" evidence="1">
    <location>
        <begin position="1"/>
        <end position="62"/>
    </location>
</feature>
<dbReference type="PANTHER" id="PTHR31551:SF1">
    <property type="entry name" value="COILED-COIL DOMAIN-CONTAINING PROTEIN 12"/>
    <property type="match status" value="1"/>
</dbReference>
<evidence type="ECO:0000256" key="1">
    <source>
        <dbReference type="SAM" id="MobiDB-lite"/>
    </source>
</evidence>
<dbReference type="eggNOG" id="KOG3407">
    <property type="taxonomic scope" value="Eukaryota"/>
</dbReference>
<dbReference type="GO" id="GO:0071014">
    <property type="term" value="C:post-mRNA release spliceosomal complex"/>
    <property type="evidence" value="ECO:0007669"/>
    <property type="project" value="TreeGrafter"/>
</dbReference>
<dbReference type="EMBL" id="CAHR02000331">
    <property type="protein sequence ID" value="CCG84872.1"/>
    <property type="molecule type" value="Genomic_DNA"/>
</dbReference>
<dbReference type="InterPro" id="IPR013169">
    <property type="entry name" value="mRNA_splic_Cwf18-like"/>
</dbReference>
<evidence type="ECO:0000313" key="2">
    <source>
        <dbReference type="EMBL" id="CCG84872.1"/>
    </source>
</evidence>
<dbReference type="OrthoDB" id="10261348at2759"/>
<comment type="caution">
    <text evidence="2">The sequence shown here is derived from an EMBL/GenBank/DDBJ whole genome shotgun (WGS) entry which is preliminary data.</text>
</comment>
<evidence type="ECO:0008006" key="4">
    <source>
        <dbReference type="Google" id="ProtNLM"/>
    </source>
</evidence>
<name>R4XGH6_TAPDE</name>
<dbReference type="AlphaFoldDB" id="R4XGH6"/>
<dbReference type="GO" id="GO:0005684">
    <property type="term" value="C:U2-type spliceosomal complex"/>
    <property type="evidence" value="ECO:0007669"/>
    <property type="project" value="TreeGrafter"/>
</dbReference>
<reference evidence="2 3" key="1">
    <citation type="journal article" date="2013" name="MBio">
        <title>Genome sequencing of the plant pathogen Taphrina deformans, the causal agent of peach leaf curl.</title>
        <authorList>
            <person name="Cisse O.H."/>
            <person name="Almeida J.M.G.C.F."/>
            <person name="Fonseca A."/>
            <person name="Kumar A.A."/>
            <person name="Salojaervi J."/>
            <person name="Overmyer K."/>
            <person name="Hauser P.M."/>
            <person name="Pagni M."/>
        </authorList>
    </citation>
    <scope>NUCLEOTIDE SEQUENCE [LARGE SCALE GENOMIC DNA]</scope>
    <source>
        <strain evidence="3">PYCC 5710 / ATCC 11124 / CBS 356.35 / IMI 108563 / JCM 9778 / NBRC 8474</strain>
    </source>
</reference>
<organism evidence="2 3">
    <name type="scientific">Taphrina deformans (strain PYCC 5710 / ATCC 11124 / CBS 356.35 / IMI 108563 / JCM 9778 / NBRC 8474)</name>
    <name type="common">Peach leaf curl fungus</name>
    <name type="synonym">Lalaria deformans</name>
    <dbReference type="NCBI Taxonomy" id="1097556"/>
    <lineage>
        <taxon>Eukaryota</taxon>
        <taxon>Fungi</taxon>
        <taxon>Dikarya</taxon>
        <taxon>Ascomycota</taxon>
        <taxon>Taphrinomycotina</taxon>
        <taxon>Taphrinomycetes</taxon>
        <taxon>Taphrinales</taxon>
        <taxon>Taphrinaceae</taxon>
        <taxon>Taphrina</taxon>
    </lineage>
</organism>
<feature type="compositionally biased region" description="Basic and acidic residues" evidence="1">
    <location>
        <begin position="23"/>
        <end position="49"/>
    </location>
</feature>
<dbReference type="PANTHER" id="PTHR31551">
    <property type="entry name" value="PRE-MRNA-SPLICING FACTOR CWF18"/>
    <property type="match status" value="1"/>
</dbReference>